<feature type="transmembrane region" description="Helical" evidence="2">
    <location>
        <begin position="21"/>
        <end position="40"/>
    </location>
</feature>
<keyword evidence="2" id="KW-1133">Transmembrane helix</keyword>
<evidence type="ECO:0008006" key="5">
    <source>
        <dbReference type="Google" id="ProtNLM"/>
    </source>
</evidence>
<feature type="transmembrane region" description="Helical" evidence="2">
    <location>
        <begin position="326"/>
        <end position="350"/>
    </location>
</feature>
<keyword evidence="2" id="KW-0472">Membrane</keyword>
<dbReference type="Proteomes" id="UP001611548">
    <property type="component" value="Unassembled WGS sequence"/>
</dbReference>
<dbReference type="RefSeq" id="WP_055471111.1">
    <property type="nucleotide sequence ID" value="NZ_JBEZHZ010000041.1"/>
</dbReference>
<evidence type="ECO:0000313" key="4">
    <source>
        <dbReference type="Proteomes" id="UP001611548"/>
    </source>
</evidence>
<gene>
    <name evidence="3" type="ORF">ACH429_05455</name>
</gene>
<organism evidence="3 4">
    <name type="scientific">Streptomyces pathocidini</name>
    <dbReference type="NCBI Taxonomy" id="1650571"/>
    <lineage>
        <taxon>Bacteria</taxon>
        <taxon>Bacillati</taxon>
        <taxon>Actinomycetota</taxon>
        <taxon>Actinomycetes</taxon>
        <taxon>Kitasatosporales</taxon>
        <taxon>Streptomycetaceae</taxon>
        <taxon>Streptomyces</taxon>
    </lineage>
</organism>
<feature type="transmembrane region" description="Helical" evidence="2">
    <location>
        <begin position="297"/>
        <end position="314"/>
    </location>
</feature>
<keyword evidence="2" id="KW-0812">Transmembrane</keyword>
<proteinExistence type="predicted"/>
<name>A0ABW7UPL9_9ACTN</name>
<keyword evidence="4" id="KW-1185">Reference proteome</keyword>
<feature type="region of interest" description="Disordered" evidence="1">
    <location>
        <begin position="170"/>
        <end position="192"/>
    </location>
</feature>
<sequence length="405" mass="40008">MLALRLARGTHPIVLLRRLMVAAASAGVGFLLLCTLGHALGHPEAAGGSAARLLWCLVPLAAAMQLAVAVARTDPATRPQPGLSSVGLGPVGLALLAAASTAVSAAVGSALALFSFLYLRGDLGGEPFGGSVADVLGAGQPLPYAGVLTLLFVVPALTGAAVAVALRPRKPRPDNAKSPDPQKPVAAAGQPSAAHTTVSTGLPWGVALTAAGIALGTYASRTASSPSDGLLPLPGRLDTIPAGVVGGWVLIAIGLVLACPGLTHLCGRLLASGRPGALRLLAGRVLQEEAVRLGRPLGVLCAVASAALAASQLYGTALDSTGARLFGPLTGVGAAVVMACATATVLTVALETKGARIDTTAALGRIGVSSGLLRKAAALRAGVLVAVLAPMSWAVAELASLPLSR</sequence>
<feature type="transmembrane region" description="Helical" evidence="2">
    <location>
        <begin position="377"/>
        <end position="396"/>
    </location>
</feature>
<feature type="transmembrane region" description="Helical" evidence="2">
    <location>
        <begin position="201"/>
        <end position="220"/>
    </location>
</feature>
<dbReference type="EMBL" id="JBIRWE010000002">
    <property type="protein sequence ID" value="MFI1963576.1"/>
    <property type="molecule type" value="Genomic_DNA"/>
</dbReference>
<evidence type="ECO:0000256" key="2">
    <source>
        <dbReference type="SAM" id="Phobius"/>
    </source>
</evidence>
<feature type="transmembrane region" description="Helical" evidence="2">
    <location>
        <begin position="144"/>
        <end position="166"/>
    </location>
</feature>
<comment type="caution">
    <text evidence="3">The sequence shown here is derived from an EMBL/GenBank/DDBJ whole genome shotgun (WGS) entry which is preliminary data.</text>
</comment>
<accession>A0ABW7UPL9</accession>
<reference evidence="3 4" key="1">
    <citation type="submission" date="2024-10" db="EMBL/GenBank/DDBJ databases">
        <title>The Natural Products Discovery Center: Release of the First 8490 Sequenced Strains for Exploring Actinobacteria Biosynthetic Diversity.</title>
        <authorList>
            <person name="Kalkreuter E."/>
            <person name="Kautsar S.A."/>
            <person name="Yang D."/>
            <person name="Bader C.D."/>
            <person name="Teijaro C.N."/>
            <person name="Fluegel L."/>
            <person name="Davis C.M."/>
            <person name="Simpson J.R."/>
            <person name="Lauterbach L."/>
            <person name="Steele A.D."/>
            <person name="Gui C."/>
            <person name="Meng S."/>
            <person name="Li G."/>
            <person name="Viehrig K."/>
            <person name="Ye F."/>
            <person name="Su P."/>
            <person name="Kiefer A.F."/>
            <person name="Nichols A."/>
            <person name="Cepeda A.J."/>
            <person name="Yan W."/>
            <person name="Fan B."/>
            <person name="Jiang Y."/>
            <person name="Adhikari A."/>
            <person name="Zheng C.-J."/>
            <person name="Schuster L."/>
            <person name="Cowan T.M."/>
            <person name="Smanski M.J."/>
            <person name="Chevrette M.G."/>
            <person name="De Carvalho L.P.S."/>
            <person name="Shen B."/>
        </authorList>
    </citation>
    <scope>NUCLEOTIDE SEQUENCE [LARGE SCALE GENOMIC DNA]</scope>
    <source>
        <strain evidence="3 4">NPDC020327</strain>
    </source>
</reference>
<evidence type="ECO:0000256" key="1">
    <source>
        <dbReference type="SAM" id="MobiDB-lite"/>
    </source>
</evidence>
<feature type="transmembrane region" description="Helical" evidence="2">
    <location>
        <begin position="52"/>
        <end position="71"/>
    </location>
</feature>
<feature type="transmembrane region" description="Helical" evidence="2">
    <location>
        <begin position="240"/>
        <end position="259"/>
    </location>
</feature>
<feature type="transmembrane region" description="Helical" evidence="2">
    <location>
        <begin position="92"/>
        <end position="119"/>
    </location>
</feature>
<protein>
    <recommendedName>
        <fullName evidence="5">Integral membrane protein</fullName>
    </recommendedName>
</protein>
<evidence type="ECO:0000313" key="3">
    <source>
        <dbReference type="EMBL" id="MFI1963576.1"/>
    </source>
</evidence>